<dbReference type="Proteomes" id="UP000183413">
    <property type="component" value="Unassembled WGS sequence"/>
</dbReference>
<evidence type="ECO:0000313" key="1">
    <source>
        <dbReference type="EMBL" id="SFP67218.1"/>
    </source>
</evidence>
<accession>A0A1I5S8T0</accession>
<organism evidence="1 2">
    <name type="scientific">Actinomadura madurae</name>
    <dbReference type="NCBI Taxonomy" id="1993"/>
    <lineage>
        <taxon>Bacteria</taxon>
        <taxon>Bacillati</taxon>
        <taxon>Actinomycetota</taxon>
        <taxon>Actinomycetes</taxon>
        <taxon>Streptosporangiales</taxon>
        <taxon>Thermomonosporaceae</taxon>
        <taxon>Actinomadura</taxon>
    </lineage>
</organism>
<keyword evidence="2" id="KW-1185">Reference proteome</keyword>
<name>A0A1I5S8T0_9ACTN</name>
<gene>
    <name evidence="1" type="ORF">SAMN04489713_11682</name>
</gene>
<proteinExistence type="predicted"/>
<protein>
    <submittedName>
        <fullName evidence="1">Uncharacterized protein</fullName>
    </submittedName>
</protein>
<dbReference type="AlphaFoldDB" id="A0A1I5S8T0"/>
<reference evidence="1 2" key="1">
    <citation type="submission" date="2016-10" db="EMBL/GenBank/DDBJ databases">
        <authorList>
            <person name="de Groot N.N."/>
        </authorList>
    </citation>
    <scope>NUCLEOTIDE SEQUENCE [LARGE SCALE GENOMIC DNA]</scope>
    <source>
        <strain evidence="1 2">DSM 43067</strain>
    </source>
</reference>
<dbReference type="OrthoDB" id="4382201at2"/>
<dbReference type="EMBL" id="FOVH01000016">
    <property type="protein sequence ID" value="SFP67218.1"/>
    <property type="molecule type" value="Genomic_DNA"/>
</dbReference>
<evidence type="ECO:0000313" key="2">
    <source>
        <dbReference type="Proteomes" id="UP000183413"/>
    </source>
</evidence>
<dbReference type="RefSeq" id="WP_075023719.1">
    <property type="nucleotide sequence ID" value="NZ_FOVH01000016.1"/>
</dbReference>
<sequence length="90" mass="10307">MGLLRYLYGPGWHEEHRDPHVVAGFRSAPELEPGVRADGSRDFRRLDALLTQPLALLGERNYRQPVWHLPLRAAPDDPVMSDQQWARIAP</sequence>
<dbReference type="InParanoid" id="A0A1I5S8T0"/>